<dbReference type="Gramene" id="TraesRN4D0100247000.1">
    <property type="protein sequence ID" value="TraesRN4D0100247000.1"/>
    <property type="gene ID" value="TraesRN4D0100247000"/>
</dbReference>
<dbReference type="Gramene" id="TraesLDM4D03G02454180.1">
    <property type="protein sequence ID" value="TraesLDM4D03G02454180.1.CDS1"/>
    <property type="gene ID" value="TraesLDM4D03G02454180"/>
</dbReference>
<sequence>MIKTWLGLHDVHPTDWGGMVSVKEWWRSNTYGRSQSRRPLVSLIPISWEIWNERNARVFRNNATPVVVLVTHQSGGIIGVPCRTKYLCNIMPRE</sequence>
<protein>
    <submittedName>
        <fullName evidence="1">Uncharacterized protein</fullName>
    </submittedName>
</protein>
<keyword evidence="2" id="KW-1185">Reference proteome</keyword>
<dbReference type="Gramene" id="TraesCLE_scaffold_013026_01G000100.1">
    <property type="protein sequence ID" value="TraesCLE_scaffold_013026_01G000100.1"/>
    <property type="gene ID" value="TraesCLE_scaffold_013026_01G000100"/>
</dbReference>
<reference evidence="1" key="1">
    <citation type="submission" date="2018-08" db="EMBL/GenBank/DDBJ databases">
        <authorList>
            <person name="Rossello M."/>
        </authorList>
    </citation>
    <scope>NUCLEOTIDE SEQUENCE [LARGE SCALE GENOMIC DNA]</scope>
    <source>
        <strain evidence="1">cv. Chinese Spring</strain>
    </source>
</reference>
<reference evidence="1" key="2">
    <citation type="submission" date="2018-10" db="UniProtKB">
        <authorList>
            <consortium name="EnsemblPlants"/>
        </authorList>
    </citation>
    <scope>IDENTIFICATION</scope>
</reference>
<dbReference type="Gramene" id="TraesJUL4D03G02470750.1">
    <property type="protein sequence ID" value="TraesJUL4D03G02470750.1.CDS1"/>
    <property type="gene ID" value="TraesJUL4D03G02470750"/>
</dbReference>
<proteinExistence type="predicted"/>
<organism evidence="1">
    <name type="scientific">Triticum aestivum</name>
    <name type="common">Wheat</name>
    <dbReference type="NCBI Taxonomy" id="4565"/>
    <lineage>
        <taxon>Eukaryota</taxon>
        <taxon>Viridiplantae</taxon>
        <taxon>Streptophyta</taxon>
        <taxon>Embryophyta</taxon>
        <taxon>Tracheophyta</taxon>
        <taxon>Spermatophyta</taxon>
        <taxon>Magnoliopsida</taxon>
        <taxon>Liliopsida</taxon>
        <taxon>Poales</taxon>
        <taxon>Poaceae</taxon>
        <taxon>BOP clade</taxon>
        <taxon>Pooideae</taxon>
        <taxon>Triticodae</taxon>
        <taxon>Triticeae</taxon>
        <taxon>Triticinae</taxon>
        <taxon>Triticum</taxon>
    </lineage>
</organism>
<dbReference type="EnsemblPlants" id="TraesCS4D02G119500.1">
    <property type="protein sequence ID" value="TraesCS4D02G119500.1.cds1"/>
    <property type="gene ID" value="TraesCS4D02G119500"/>
</dbReference>
<dbReference type="Proteomes" id="UP000019116">
    <property type="component" value="Chromosome 4D"/>
</dbReference>
<dbReference type="STRING" id="4565.A0A3B6JIE8"/>
<name>A0A3B6JIE8_WHEAT</name>
<dbReference type="Gramene" id="TraesCAD_scaffold_077951_01G000100.1">
    <property type="protein sequence ID" value="TraesCAD_scaffold_077951_01G000100.1"/>
    <property type="gene ID" value="TraesCAD_scaffold_077951_01G000100"/>
</dbReference>
<evidence type="ECO:0000313" key="2">
    <source>
        <dbReference type="Proteomes" id="UP000019116"/>
    </source>
</evidence>
<dbReference type="Gramene" id="TraesCS4D02G119500.1">
    <property type="protein sequence ID" value="TraesCS4D02G119500.1.cds1"/>
    <property type="gene ID" value="TraesCS4D02G119500"/>
</dbReference>
<dbReference type="Gramene" id="TraesSYM4D03G02479250.1">
    <property type="protein sequence ID" value="TraesSYM4D03G02479250.1.CDS1"/>
    <property type="gene ID" value="TraesSYM4D03G02479250"/>
</dbReference>
<dbReference type="AlphaFoldDB" id="A0A3B6JIE8"/>
<accession>A0A3B6JIE8</accession>
<dbReference type="Gramene" id="TraesCS4D03G0239000.1">
    <property type="protein sequence ID" value="TraesCS4D03G0239000.1.CDS1"/>
    <property type="gene ID" value="TraesCS4D03G0239000"/>
</dbReference>
<dbReference type="Gramene" id="TraesJAG4D03G02449320.1">
    <property type="protein sequence ID" value="TraesJAG4D03G02449320.1.CDS1"/>
    <property type="gene ID" value="TraesJAG4D03G02449320"/>
</dbReference>
<evidence type="ECO:0000313" key="1">
    <source>
        <dbReference type="EnsemblPlants" id="TraesCS4D02G119500.1.cds1"/>
    </source>
</evidence>
<dbReference type="Gramene" id="TraesPARA_EIv1.0_1432660.1">
    <property type="protein sequence ID" value="TraesPARA_EIv1.0_1432660.1.CDS1"/>
    <property type="gene ID" value="TraesPARA_EIv1.0_1432660"/>
</dbReference>